<evidence type="ECO:0000256" key="3">
    <source>
        <dbReference type="ARBA" id="ARBA00022692"/>
    </source>
</evidence>
<feature type="transmembrane region" description="Helical" evidence="6">
    <location>
        <begin position="110"/>
        <end position="134"/>
    </location>
</feature>
<dbReference type="InterPro" id="IPR020846">
    <property type="entry name" value="MFS_dom"/>
</dbReference>
<comment type="caution">
    <text evidence="8">The sequence shown here is derived from an EMBL/GenBank/DDBJ whole genome shotgun (WGS) entry which is preliminary data.</text>
</comment>
<dbReference type="SUPFAM" id="SSF103473">
    <property type="entry name" value="MFS general substrate transporter"/>
    <property type="match status" value="1"/>
</dbReference>
<protein>
    <recommendedName>
        <fullName evidence="7">Major facilitator superfamily (MFS) profile domain-containing protein</fullName>
    </recommendedName>
</protein>
<dbReference type="PANTHER" id="PTHR43385">
    <property type="entry name" value="RIBOFLAVIN TRANSPORTER RIBJ"/>
    <property type="match status" value="1"/>
</dbReference>
<evidence type="ECO:0000313" key="8">
    <source>
        <dbReference type="EMBL" id="KAH3811830.1"/>
    </source>
</evidence>
<dbReference type="InterPro" id="IPR052983">
    <property type="entry name" value="MFS_Riboflavin_Transporter"/>
</dbReference>
<feature type="transmembrane region" description="Helical" evidence="6">
    <location>
        <begin position="374"/>
        <end position="393"/>
    </location>
</feature>
<feature type="domain" description="Major facilitator superfamily (MFS) profile" evidence="7">
    <location>
        <begin position="11"/>
        <end position="489"/>
    </location>
</feature>
<dbReference type="OrthoDB" id="410267at2759"/>
<evidence type="ECO:0000256" key="5">
    <source>
        <dbReference type="ARBA" id="ARBA00023136"/>
    </source>
</evidence>
<feature type="transmembrane region" description="Helical" evidence="6">
    <location>
        <begin position="199"/>
        <end position="219"/>
    </location>
</feature>
<accession>A0A9D4GB67</accession>
<keyword evidence="2" id="KW-0813">Transport</keyword>
<feature type="transmembrane region" description="Helical" evidence="6">
    <location>
        <begin position="86"/>
        <end position="104"/>
    </location>
</feature>
<evidence type="ECO:0000259" key="7">
    <source>
        <dbReference type="PROSITE" id="PS50850"/>
    </source>
</evidence>
<dbReference type="GO" id="GO:0022857">
    <property type="term" value="F:transmembrane transporter activity"/>
    <property type="evidence" value="ECO:0007669"/>
    <property type="project" value="InterPro"/>
</dbReference>
<dbReference type="Gene3D" id="1.20.1250.20">
    <property type="entry name" value="MFS general substrate transporter like domains"/>
    <property type="match status" value="2"/>
</dbReference>
<keyword evidence="4 6" id="KW-1133">Transmembrane helix</keyword>
<comment type="subcellular location">
    <subcellularLocation>
        <location evidence="1">Membrane</location>
        <topology evidence="1">Multi-pass membrane protein</topology>
    </subcellularLocation>
</comment>
<dbReference type="PROSITE" id="PS50850">
    <property type="entry name" value="MFS"/>
    <property type="match status" value="1"/>
</dbReference>
<organism evidence="8 9">
    <name type="scientific">Dreissena polymorpha</name>
    <name type="common">Zebra mussel</name>
    <name type="synonym">Mytilus polymorpha</name>
    <dbReference type="NCBI Taxonomy" id="45954"/>
    <lineage>
        <taxon>Eukaryota</taxon>
        <taxon>Metazoa</taxon>
        <taxon>Spiralia</taxon>
        <taxon>Lophotrochozoa</taxon>
        <taxon>Mollusca</taxon>
        <taxon>Bivalvia</taxon>
        <taxon>Autobranchia</taxon>
        <taxon>Heteroconchia</taxon>
        <taxon>Euheterodonta</taxon>
        <taxon>Imparidentia</taxon>
        <taxon>Neoheterodontei</taxon>
        <taxon>Myida</taxon>
        <taxon>Dreissenoidea</taxon>
        <taxon>Dreissenidae</taxon>
        <taxon>Dreissena</taxon>
    </lineage>
</organism>
<feature type="transmembrane region" description="Helical" evidence="6">
    <location>
        <begin position="465"/>
        <end position="484"/>
    </location>
</feature>
<evidence type="ECO:0000256" key="1">
    <source>
        <dbReference type="ARBA" id="ARBA00004141"/>
    </source>
</evidence>
<keyword evidence="9" id="KW-1185">Reference proteome</keyword>
<dbReference type="AlphaFoldDB" id="A0A9D4GB67"/>
<dbReference type="GO" id="GO:0016020">
    <property type="term" value="C:membrane"/>
    <property type="evidence" value="ECO:0007669"/>
    <property type="project" value="UniProtKB-SubCell"/>
</dbReference>
<reference evidence="8" key="1">
    <citation type="journal article" date="2019" name="bioRxiv">
        <title>The Genome of the Zebra Mussel, Dreissena polymorpha: A Resource for Invasive Species Research.</title>
        <authorList>
            <person name="McCartney M.A."/>
            <person name="Auch B."/>
            <person name="Kono T."/>
            <person name="Mallez S."/>
            <person name="Zhang Y."/>
            <person name="Obille A."/>
            <person name="Becker A."/>
            <person name="Abrahante J.E."/>
            <person name="Garbe J."/>
            <person name="Badalamenti J.P."/>
            <person name="Herman A."/>
            <person name="Mangelson H."/>
            <person name="Liachko I."/>
            <person name="Sullivan S."/>
            <person name="Sone E.D."/>
            <person name="Koren S."/>
            <person name="Silverstein K.A.T."/>
            <person name="Beckman K.B."/>
            <person name="Gohl D.M."/>
        </authorList>
    </citation>
    <scope>NUCLEOTIDE SEQUENCE</scope>
    <source>
        <strain evidence="8">Duluth1</strain>
        <tissue evidence="8">Whole animal</tissue>
    </source>
</reference>
<keyword evidence="5 6" id="KW-0472">Membrane</keyword>
<proteinExistence type="predicted"/>
<sequence length="494" mass="53565">MKLPLRSRNIAGLLTIVGGVFMHLSIGATYTYGNFSPYFVSYYRNRTAETELRNEDSLWLMTATSFGGAIGMSMSGLMVDRFGPRISLILGIVVFCATTALNYFSVRGSYAAMVIIYGFINGFGNRIIYPIPVAIAMKCFPTRPTFVAGIIVAGSGGAASIFNQIITAFINPDNYSPDLVTQEGDRYFTQPDLLDRVPYSFLVLGGSFFLLLVLGLLCIREPAPEVLGNTEIDLVETKHGTEELSLPIISNGKIEMTGKPEVVSIGSQTHVSDSIKRKSYDLGSSIILPTSAKDMGALEVMKLAFRTRAFYVVFLSALIINIGTGFVFNLYKSYGQTFIADDKFLSVVGSMSSVFNCLGRPFWGLVMDRFGYRATLWCITGGLTVACATLTLTEGMPQGLFMLWVCVVIGLGCGQWAVYPATISRIFGIKHMALLYGFIAWGTAFSSLLTSIAGTGLKSSLGFSGLFYIASGTSGFGFLLTILFNGKDYTGGRI</sequence>
<feature type="transmembrane region" description="Helical" evidence="6">
    <location>
        <begin position="433"/>
        <end position="453"/>
    </location>
</feature>
<feature type="transmembrane region" description="Helical" evidence="6">
    <location>
        <begin position="57"/>
        <end position="79"/>
    </location>
</feature>
<name>A0A9D4GB67_DREPO</name>
<dbReference type="Pfam" id="PF07690">
    <property type="entry name" value="MFS_1"/>
    <property type="match status" value="1"/>
</dbReference>
<evidence type="ECO:0000256" key="2">
    <source>
        <dbReference type="ARBA" id="ARBA00022448"/>
    </source>
</evidence>
<feature type="transmembrane region" description="Helical" evidence="6">
    <location>
        <begin position="309"/>
        <end position="331"/>
    </location>
</feature>
<feature type="transmembrane region" description="Helical" evidence="6">
    <location>
        <begin position="399"/>
        <end position="421"/>
    </location>
</feature>
<feature type="transmembrane region" description="Helical" evidence="6">
    <location>
        <begin position="146"/>
        <end position="170"/>
    </location>
</feature>
<dbReference type="InterPro" id="IPR036259">
    <property type="entry name" value="MFS_trans_sf"/>
</dbReference>
<dbReference type="Proteomes" id="UP000828390">
    <property type="component" value="Unassembled WGS sequence"/>
</dbReference>
<gene>
    <name evidence="8" type="ORF">DPMN_140245</name>
</gene>
<reference evidence="8" key="2">
    <citation type="submission" date="2020-11" db="EMBL/GenBank/DDBJ databases">
        <authorList>
            <person name="McCartney M.A."/>
            <person name="Auch B."/>
            <person name="Kono T."/>
            <person name="Mallez S."/>
            <person name="Becker A."/>
            <person name="Gohl D.M."/>
            <person name="Silverstein K.A.T."/>
            <person name="Koren S."/>
            <person name="Bechman K.B."/>
            <person name="Herman A."/>
            <person name="Abrahante J.E."/>
            <person name="Garbe J."/>
        </authorList>
    </citation>
    <scope>NUCLEOTIDE SEQUENCE</scope>
    <source>
        <strain evidence="8">Duluth1</strain>
        <tissue evidence="8">Whole animal</tissue>
    </source>
</reference>
<evidence type="ECO:0000256" key="6">
    <source>
        <dbReference type="SAM" id="Phobius"/>
    </source>
</evidence>
<dbReference type="PANTHER" id="PTHR43385:SF1">
    <property type="entry name" value="RIBOFLAVIN TRANSPORTER RIBJ"/>
    <property type="match status" value="1"/>
</dbReference>
<feature type="transmembrane region" description="Helical" evidence="6">
    <location>
        <begin position="343"/>
        <end position="362"/>
    </location>
</feature>
<keyword evidence="3 6" id="KW-0812">Transmembrane</keyword>
<dbReference type="InterPro" id="IPR011701">
    <property type="entry name" value="MFS"/>
</dbReference>
<evidence type="ECO:0000256" key="4">
    <source>
        <dbReference type="ARBA" id="ARBA00022989"/>
    </source>
</evidence>
<dbReference type="EMBL" id="JAIWYP010000006">
    <property type="protein sequence ID" value="KAH3811830.1"/>
    <property type="molecule type" value="Genomic_DNA"/>
</dbReference>
<evidence type="ECO:0000313" key="9">
    <source>
        <dbReference type="Proteomes" id="UP000828390"/>
    </source>
</evidence>